<dbReference type="InterPro" id="IPR013762">
    <property type="entry name" value="Integrase-like_cat_sf"/>
</dbReference>
<feature type="domain" description="Tyr recombinase" evidence="4">
    <location>
        <begin position="312"/>
        <end position="503"/>
    </location>
</feature>
<proteinExistence type="inferred from homology"/>
<evidence type="ECO:0000313" key="6">
    <source>
        <dbReference type="Proteomes" id="UP000003277"/>
    </source>
</evidence>
<organism evidence="5 6">
    <name type="scientific">Dialister succinatiphilus YIT 11850</name>
    <dbReference type="NCBI Taxonomy" id="742743"/>
    <lineage>
        <taxon>Bacteria</taxon>
        <taxon>Bacillati</taxon>
        <taxon>Bacillota</taxon>
        <taxon>Negativicutes</taxon>
        <taxon>Veillonellales</taxon>
        <taxon>Veillonellaceae</taxon>
        <taxon>Dialister</taxon>
    </lineage>
</organism>
<reference evidence="5 6" key="1">
    <citation type="submission" date="2011-11" db="EMBL/GenBank/DDBJ databases">
        <title>The Genome Sequence of Dialister succinatiphilus YIT 11850.</title>
        <authorList>
            <consortium name="The Broad Institute Genome Sequencing Platform"/>
            <person name="Earl A."/>
            <person name="Ward D."/>
            <person name="Feldgarden M."/>
            <person name="Gevers D."/>
            <person name="Morotomi M."/>
            <person name="Young S.K."/>
            <person name="Zeng Q."/>
            <person name="Gargeya S."/>
            <person name="Fitzgerald M."/>
            <person name="Haas B."/>
            <person name="Abouelleil A."/>
            <person name="Alvarado L."/>
            <person name="Arachchi H.M."/>
            <person name="Berlin A."/>
            <person name="Brown A."/>
            <person name="Chapman S.B."/>
            <person name="Dunbar C."/>
            <person name="Gearin G."/>
            <person name="Goldberg J."/>
            <person name="Griggs A."/>
            <person name="Gujja S."/>
            <person name="Heiman D."/>
            <person name="Howarth C."/>
            <person name="Lui A."/>
            <person name="MacDonald P.J.P."/>
            <person name="Montmayeur A."/>
            <person name="Murphy C."/>
            <person name="Neiman D."/>
            <person name="Pearson M."/>
            <person name="Priest M."/>
            <person name="Roberts A."/>
            <person name="Saif S."/>
            <person name="Shea T."/>
            <person name="Sisk P."/>
            <person name="Stolte C."/>
            <person name="Sykes S."/>
            <person name="Wortman J."/>
            <person name="Nusbaum C."/>
            <person name="Birren B."/>
        </authorList>
    </citation>
    <scope>NUCLEOTIDE SEQUENCE [LARGE SCALE GENOMIC DNA]</scope>
    <source>
        <strain evidence="5 6">YIT 11850</strain>
    </source>
</reference>
<comment type="caution">
    <text evidence="5">The sequence shown here is derived from an EMBL/GenBank/DDBJ whole genome shotgun (WGS) entry which is preliminary data.</text>
</comment>
<dbReference type="InterPro" id="IPR011010">
    <property type="entry name" value="DNA_brk_join_enz"/>
</dbReference>
<dbReference type="SUPFAM" id="SSF56349">
    <property type="entry name" value="DNA breaking-rejoining enzymes"/>
    <property type="match status" value="1"/>
</dbReference>
<evidence type="ECO:0000313" key="5">
    <source>
        <dbReference type="EMBL" id="EHO62173.1"/>
    </source>
</evidence>
<dbReference type="STRING" id="742743.HMPREF9453_01891"/>
<dbReference type="AlphaFoldDB" id="H1D2Q3"/>
<dbReference type="GO" id="GO:0006310">
    <property type="term" value="P:DNA recombination"/>
    <property type="evidence" value="ECO:0007669"/>
    <property type="project" value="UniProtKB-KW"/>
</dbReference>
<dbReference type="Gene3D" id="1.10.443.10">
    <property type="entry name" value="Intergrase catalytic core"/>
    <property type="match status" value="1"/>
</dbReference>
<comment type="similarity">
    <text evidence="1">Belongs to the 'phage' integrase family.</text>
</comment>
<dbReference type="PATRIC" id="fig|742743.3.peg.1908"/>
<dbReference type="InterPro" id="IPR002104">
    <property type="entry name" value="Integrase_catalytic"/>
</dbReference>
<keyword evidence="3" id="KW-0233">DNA recombination</keyword>
<dbReference type="InterPro" id="IPR050090">
    <property type="entry name" value="Tyrosine_recombinase_XerCD"/>
</dbReference>
<dbReference type="eggNOG" id="COG4974">
    <property type="taxonomic scope" value="Bacteria"/>
</dbReference>
<dbReference type="PANTHER" id="PTHR30349:SF41">
    <property type="entry name" value="INTEGRASE_RECOMBINASE PROTEIN MJ0367-RELATED"/>
    <property type="match status" value="1"/>
</dbReference>
<keyword evidence="2" id="KW-0238">DNA-binding</keyword>
<dbReference type="EMBL" id="ADLT01000065">
    <property type="protein sequence ID" value="EHO62173.1"/>
    <property type="molecule type" value="Genomic_DNA"/>
</dbReference>
<dbReference type="GO" id="GO:0003677">
    <property type="term" value="F:DNA binding"/>
    <property type="evidence" value="ECO:0007669"/>
    <property type="project" value="UniProtKB-KW"/>
</dbReference>
<evidence type="ECO:0000259" key="4">
    <source>
        <dbReference type="PROSITE" id="PS51898"/>
    </source>
</evidence>
<keyword evidence="6" id="KW-1185">Reference proteome</keyword>
<dbReference type="GO" id="GO:0015074">
    <property type="term" value="P:DNA integration"/>
    <property type="evidence" value="ECO:0007669"/>
    <property type="project" value="InterPro"/>
</dbReference>
<evidence type="ECO:0000256" key="1">
    <source>
        <dbReference type="ARBA" id="ARBA00008857"/>
    </source>
</evidence>
<accession>H1D2Q3</accession>
<dbReference type="HOGENOM" id="CLU_030252_1_1_9"/>
<dbReference type="PROSITE" id="PS51898">
    <property type="entry name" value="TYR_RECOMBINASE"/>
    <property type="match status" value="1"/>
</dbReference>
<evidence type="ECO:0000256" key="3">
    <source>
        <dbReference type="ARBA" id="ARBA00023172"/>
    </source>
</evidence>
<sequence length="609" mass="71865">MMKQAVKIKETLSDESRMEEDCWNICSFDFAKSCKGKRLPRTIKRGILDFGKIGSITMREELKSFYRQIILTRRRSARTFICSLKVCHYMIDFLSSLPGNKSTLDYEEDDLYKKYKKFLKAKNEACILRDHAVRKEQKYHVYLEDSCPVLEIKSFYQFLLDQKNKDIPETDKDIWDVKRLPFQVTVQSSRPRYILNFTGITQLPIRKIFKKYILQRLKLRKLSTVMDDMKAMNLFSDFLRRYYPDVKELPQLTRPVVLDYFRYIDSRHYVYTTAKSRKGCLKTFFENVIYLDLAEIPTNLILRKDYRQQIHIVPRVIPQSVMDQLQEAIPKLPQPVQNIVILIAKIGMRINEACRLSIRCLKKDSEGGYYIEYYQYKTEHYNRIPISDSMAELIKEQQTETKKRDPHAAFLFTIQSGRGKNHLYPQESVSRMLNILAVKEKITGPDGKIFRFQSHQFRHTVATDYARQGFSPLMIQSLLGHRSPKSIMPYVEYSRDMEKEKLRAFFEKEGKRLSAAVNGPQGKDRYVPLVNGYCTDSSDLCEDAWICYSCSMFSMDAADKALMRQYLVRVRQKAEDMEMKGFVRESQLYRNLERNIIQAMEESDHDRSQ</sequence>
<evidence type="ECO:0000256" key="2">
    <source>
        <dbReference type="ARBA" id="ARBA00023125"/>
    </source>
</evidence>
<name>H1D2Q3_9FIRM</name>
<dbReference type="OrthoDB" id="568347at2"/>
<dbReference type="Proteomes" id="UP000003277">
    <property type="component" value="Unassembled WGS sequence"/>
</dbReference>
<dbReference type="PANTHER" id="PTHR30349">
    <property type="entry name" value="PHAGE INTEGRASE-RELATED"/>
    <property type="match status" value="1"/>
</dbReference>
<dbReference type="RefSeq" id="WP_008860385.1">
    <property type="nucleotide sequence ID" value="NZ_JH591189.1"/>
</dbReference>
<dbReference type="Pfam" id="PF00589">
    <property type="entry name" value="Phage_integrase"/>
    <property type="match status" value="1"/>
</dbReference>
<gene>
    <name evidence="5" type="ORF">HMPREF9453_01891</name>
</gene>
<protein>
    <recommendedName>
        <fullName evidence="4">Tyr recombinase domain-containing protein</fullName>
    </recommendedName>
</protein>